<dbReference type="EMBL" id="CP059736">
    <property type="protein sequence ID" value="WDE02236.1"/>
    <property type="molecule type" value="Genomic_DNA"/>
</dbReference>
<gene>
    <name evidence="2" type="ORF">SG35_031260</name>
</gene>
<evidence type="ECO:0000313" key="2">
    <source>
        <dbReference type="EMBL" id="WDE02236.1"/>
    </source>
</evidence>
<dbReference type="Proteomes" id="UP000032568">
    <property type="component" value="Chromosome pTact"/>
</dbReference>
<feature type="region of interest" description="Disordered" evidence="1">
    <location>
        <begin position="197"/>
        <end position="249"/>
    </location>
</feature>
<feature type="compositionally biased region" description="Basic and acidic residues" evidence="1">
    <location>
        <begin position="215"/>
        <end position="231"/>
    </location>
</feature>
<name>A0AAF0C6G3_9GAMM</name>
<reference evidence="2 3" key="1">
    <citation type="journal article" date="2015" name="Genome Announc.">
        <title>Draft Genome Sequences of Marine Isolates of Thalassomonas viridans and Thalassomonas actiniarum.</title>
        <authorList>
            <person name="Olonade I."/>
            <person name="van Zyl L.J."/>
            <person name="Trindade M."/>
        </authorList>
    </citation>
    <scope>NUCLEOTIDE SEQUENCE [LARGE SCALE GENOMIC DNA]</scope>
    <source>
        <strain evidence="2 3">A5K-106</strain>
    </source>
</reference>
<evidence type="ECO:0000256" key="1">
    <source>
        <dbReference type="SAM" id="MobiDB-lite"/>
    </source>
</evidence>
<feature type="compositionally biased region" description="Basic and acidic residues" evidence="1">
    <location>
        <begin position="240"/>
        <end position="249"/>
    </location>
</feature>
<proteinExistence type="predicted"/>
<sequence length="359" mass="38351">MTAISTNQAANNRAEINPLEQDAVKKHAGAVEAAYSKIINGVQSVISPPGAAVHASAATVAAGTSMAEVFQTLSAPADKTRMTASRIDHAELYKLMFKIAESLRQSAKDQAWASAMAEQTKKMAAIEDKRDAAETQLAFSVATAAVQLAIATVSVIATVKAESAAAQQRAKLGPRPEAPEPIAPAAQNQPKIASAAENQPKMTSTTGETFAKGEVPVKGETFVRGEAEVPAKGEAMNTDKAARLKADQDAELKAEQDAWDVKAGKISTDHNTAIKELEMYKSLPQGGIEVVRSIGNYLSEIKRLDAEQEQVKSDMLRQMTEEMKSMAASAEKLIDAVLRIIQDESRIQNQTMSAIARHI</sequence>
<dbReference type="KEGG" id="tact:SG35_031260"/>
<accession>A0AAF0C6G3</accession>
<organism evidence="2 3">
    <name type="scientific">Thalassomonas actiniarum</name>
    <dbReference type="NCBI Taxonomy" id="485447"/>
    <lineage>
        <taxon>Bacteria</taxon>
        <taxon>Pseudomonadati</taxon>
        <taxon>Pseudomonadota</taxon>
        <taxon>Gammaproteobacteria</taxon>
        <taxon>Alteromonadales</taxon>
        <taxon>Colwelliaceae</taxon>
        <taxon>Thalassomonas</taxon>
    </lineage>
</organism>
<dbReference type="RefSeq" id="WP_044831085.1">
    <property type="nucleotide sequence ID" value="NZ_CP059736.1"/>
</dbReference>
<feature type="compositionally biased region" description="Polar residues" evidence="1">
    <location>
        <begin position="197"/>
        <end position="208"/>
    </location>
</feature>
<protein>
    <submittedName>
        <fullName evidence="2">Uncharacterized protein</fullName>
    </submittedName>
</protein>
<keyword evidence="3" id="KW-1185">Reference proteome</keyword>
<evidence type="ECO:0000313" key="3">
    <source>
        <dbReference type="Proteomes" id="UP000032568"/>
    </source>
</evidence>
<dbReference type="AlphaFoldDB" id="A0AAF0C6G3"/>
<reference evidence="2 3" key="2">
    <citation type="journal article" date="2022" name="Mar. Drugs">
        <title>Bioassay-Guided Fractionation Leads to the Detection of Cholic Acid Generated by the Rare Thalassomonas sp.</title>
        <authorList>
            <person name="Pheiffer F."/>
            <person name="Schneider Y.K."/>
            <person name="Hansen E.H."/>
            <person name="Andersen J.H."/>
            <person name="Isaksson J."/>
            <person name="Busche T."/>
            <person name="R C."/>
            <person name="Kalinowski J."/>
            <person name="Zyl L.V."/>
            <person name="Trindade M."/>
        </authorList>
    </citation>
    <scope>NUCLEOTIDE SEQUENCE [LARGE SCALE GENOMIC DNA]</scope>
    <source>
        <strain evidence="2 3">A5K-106</strain>
    </source>
</reference>